<proteinExistence type="predicted"/>
<comment type="caution">
    <text evidence="1">The sequence shown here is derived from an EMBL/GenBank/DDBJ whole genome shotgun (WGS) entry which is preliminary data.</text>
</comment>
<evidence type="ECO:0000313" key="2">
    <source>
        <dbReference type="Proteomes" id="UP000589716"/>
    </source>
</evidence>
<dbReference type="RefSeq" id="WP_180550712.1">
    <property type="nucleotide sequence ID" value="NZ_DAIPTI010000031.1"/>
</dbReference>
<dbReference type="EMBL" id="JACCKX010000001">
    <property type="protein sequence ID" value="NZA02374.1"/>
    <property type="molecule type" value="Genomic_DNA"/>
</dbReference>
<dbReference type="Proteomes" id="UP000589716">
    <property type="component" value="Unassembled WGS sequence"/>
</dbReference>
<keyword evidence="2" id="KW-1185">Reference proteome</keyword>
<evidence type="ECO:0000313" key="1">
    <source>
        <dbReference type="EMBL" id="NZA02374.1"/>
    </source>
</evidence>
<sequence length="62" mass="7065">MELEVPPCSDSELALLLAKWSERAESREPLALAMARAFARESARRIALRRKPDARLTPPPWH</sequence>
<gene>
    <name evidence="1" type="ORF">H0I39_12510</name>
</gene>
<dbReference type="AlphaFoldDB" id="A0A853IVT1"/>
<protein>
    <submittedName>
        <fullName evidence="1">Uncharacterized protein</fullName>
    </submittedName>
</protein>
<reference evidence="1 2" key="1">
    <citation type="submission" date="2020-07" db="EMBL/GenBank/DDBJ databases">
        <authorList>
            <person name="Maaloum M."/>
        </authorList>
    </citation>
    <scope>NUCLEOTIDE SEQUENCE [LARGE SCALE GENOMIC DNA]</scope>
    <source>
        <strain evidence="1 2">GCS-AN-3</strain>
    </source>
</reference>
<accession>A0A853IVT1</accession>
<name>A0A853IVT1_9BURK</name>
<organism evidence="1 2">
    <name type="scientific">Ottowia beijingensis</name>
    <dbReference type="NCBI Taxonomy" id="1207057"/>
    <lineage>
        <taxon>Bacteria</taxon>
        <taxon>Pseudomonadati</taxon>
        <taxon>Pseudomonadota</taxon>
        <taxon>Betaproteobacteria</taxon>
        <taxon>Burkholderiales</taxon>
        <taxon>Comamonadaceae</taxon>
        <taxon>Ottowia</taxon>
    </lineage>
</organism>